<feature type="signal peptide" evidence="6">
    <location>
        <begin position="1"/>
        <end position="16"/>
    </location>
</feature>
<evidence type="ECO:0000256" key="3">
    <source>
        <dbReference type="ARBA" id="ARBA00022825"/>
    </source>
</evidence>
<dbReference type="AlphaFoldDB" id="A0A921Z010"/>
<dbReference type="InterPro" id="IPR033116">
    <property type="entry name" value="TRYPSIN_SER"/>
</dbReference>
<keyword evidence="4" id="KW-1015">Disulfide bond</keyword>
<keyword evidence="9" id="KW-1185">Reference proteome</keyword>
<dbReference type="CDD" id="cd00190">
    <property type="entry name" value="Tryp_SPc"/>
    <property type="match status" value="1"/>
</dbReference>
<dbReference type="GO" id="GO:0006508">
    <property type="term" value="P:proteolysis"/>
    <property type="evidence" value="ECO:0007669"/>
    <property type="project" value="UniProtKB-KW"/>
</dbReference>
<dbReference type="Pfam" id="PF00089">
    <property type="entry name" value="Trypsin"/>
    <property type="match status" value="1"/>
</dbReference>
<dbReference type="FunFam" id="2.40.10.10:FF:000034">
    <property type="entry name" value="Eupolytin"/>
    <property type="match status" value="1"/>
</dbReference>
<feature type="domain" description="Peptidase S1" evidence="7">
    <location>
        <begin position="39"/>
        <end position="264"/>
    </location>
</feature>
<dbReference type="InterPro" id="IPR018114">
    <property type="entry name" value="TRYPSIN_HIS"/>
</dbReference>
<dbReference type="PANTHER" id="PTHR24276:SF91">
    <property type="entry name" value="AT26814P-RELATED"/>
    <property type="match status" value="1"/>
</dbReference>
<comment type="caution">
    <text evidence="8">The sequence shown here is derived from an EMBL/GenBank/DDBJ whole genome shotgun (WGS) entry which is preliminary data.</text>
</comment>
<dbReference type="GO" id="GO:0004252">
    <property type="term" value="F:serine-type endopeptidase activity"/>
    <property type="evidence" value="ECO:0007669"/>
    <property type="project" value="InterPro"/>
</dbReference>
<dbReference type="EMBL" id="JH668349">
    <property type="protein sequence ID" value="KAG6447781.1"/>
    <property type="molecule type" value="Genomic_DNA"/>
</dbReference>
<organism evidence="8 9">
    <name type="scientific">Manduca sexta</name>
    <name type="common">Tobacco hawkmoth</name>
    <name type="synonym">Tobacco hornworm</name>
    <dbReference type="NCBI Taxonomy" id="7130"/>
    <lineage>
        <taxon>Eukaryota</taxon>
        <taxon>Metazoa</taxon>
        <taxon>Ecdysozoa</taxon>
        <taxon>Arthropoda</taxon>
        <taxon>Hexapoda</taxon>
        <taxon>Insecta</taxon>
        <taxon>Pterygota</taxon>
        <taxon>Neoptera</taxon>
        <taxon>Endopterygota</taxon>
        <taxon>Lepidoptera</taxon>
        <taxon>Glossata</taxon>
        <taxon>Ditrysia</taxon>
        <taxon>Bombycoidea</taxon>
        <taxon>Sphingidae</taxon>
        <taxon>Sphinginae</taxon>
        <taxon>Sphingini</taxon>
        <taxon>Manduca</taxon>
    </lineage>
</organism>
<dbReference type="InterPro" id="IPR050430">
    <property type="entry name" value="Peptidase_S1"/>
</dbReference>
<dbReference type="PROSITE" id="PS00135">
    <property type="entry name" value="TRYPSIN_SER"/>
    <property type="match status" value="1"/>
</dbReference>
<keyword evidence="2 5" id="KW-0378">Hydrolase</keyword>
<proteinExistence type="predicted"/>
<keyword evidence="3 5" id="KW-0720">Serine protease</keyword>
<dbReference type="SMART" id="SM00020">
    <property type="entry name" value="Tryp_SPc"/>
    <property type="match status" value="1"/>
</dbReference>
<reference evidence="8" key="2">
    <citation type="submission" date="2020-12" db="EMBL/GenBank/DDBJ databases">
        <authorList>
            <person name="Kanost M."/>
        </authorList>
    </citation>
    <scope>NUCLEOTIDE SEQUENCE</scope>
</reference>
<keyword evidence="6" id="KW-0732">Signal</keyword>
<evidence type="ECO:0000256" key="6">
    <source>
        <dbReference type="SAM" id="SignalP"/>
    </source>
</evidence>
<evidence type="ECO:0000256" key="4">
    <source>
        <dbReference type="ARBA" id="ARBA00023157"/>
    </source>
</evidence>
<dbReference type="EMBL" id="JH668349">
    <property type="protein sequence ID" value="KAG6447782.1"/>
    <property type="molecule type" value="Genomic_DNA"/>
</dbReference>
<feature type="chain" id="PRO_5038324434" description="Peptidase S1 domain-containing protein" evidence="6">
    <location>
        <begin position="17"/>
        <end position="265"/>
    </location>
</feature>
<dbReference type="Proteomes" id="UP000791440">
    <property type="component" value="Unassembled WGS sequence"/>
</dbReference>
<reference evidence="8" key="1">
    <citation type="journal article" date="2016" name="Insect Biochem. Mol. Biol.">
        <title>Multifaceted biological insights from a draft genome sequence of the tobacco hornworm moth, Manduca sexta.</title>
        <authorList>
            <person name="Kanost M.R."/>
            <person name="Arrese E.L."/>
            <person name="Cao X."/>
            <person name="Chen Y.R."/>
            <person name="Chellapilla S."/>
            <person name="Goldsmith M.R."/>
            <person name="Grosse-Wilde E."/>
            <person name="Heckel D.G."/>
            <person name="Herndon N."/>
            <person name="Jiang H."/>
            <person name="Papanicolaou A."/>
            <person name="Qu J."/>
            <person name="Soulages J.L."/>
            <person name="Vogel H."/>
            <person name="Walters J."/>
            <person name="Waterhouse R.M."/>
            <person name="Ahn S.J."/>
            <person name="Almeida F.C."/>
            <person name="An C."/>
            <person name="Aqrawi P."/>
            <person name="Bretschneider A."/>
            <person name="Bryant W.B."/>
            <person name="Bucks S."/>
            <person name="Chao H."/>
            <person name="Chevignon G."/>
            <person name="Christen J.M."/>
            <person name="Clarke D.F."/>
            <person name="Dittmer N.T."/>
            <person name="Ferguson L.C.F."/>
            <person name="Garavelou S."/>
            <person name="Gordon K.H.J."/>
            <person name="Gunaratna R.T."/>
            <person name="Han Y."/>
            <person name="Hauser F."/>
            <person name="He Y."/>
            <person name="Heidel-Fischer H."/>
            <person name="Hirsh A."/>
            <person name="Hu Y."/>
            <person name="Jiang H."/>
            <person name="Kalra D."/>
            <person name="Klinner C."/>
            <person name="Konig C."/>
            <person name="Kovar C."/>
            <person name="Kroll A.R."/>
            <person name="Kuwar S.S."/>
            <person name="Lee S.L."/>
            <person name="Lehman R."/>
            <person name="Li K."/>
            <person name="Li Z."/>
            <person name="Liang H."/>
            <person name="Lovelace S."/>
            <person name="Lu Z."/>
            <person name="Mansfield J.H."/>
            <person name="McCulloch K.J."/>
            <person name="Mathew T."/>
            <person name="Morton B."/>
            <person name="Muzny D.M."/>
            <person name="Neunemann D."/>
            <person name="Ongeri F."/>
            <person name="Pauchet Y."/>
            <person name="Pu L.L."/>
            <person name="Pyrousis I."/>
            <person name="Rao X.J."/>
            <person name="Redding A."/>
            <person name="Roesel C."/>
            <person name="Sanchez-Gracia A."/>
            <person name="Schaack S."/>
            <person name="Shukla A."/>
            <person name="Tetreau G."/>
            <person name="Wang Y."/>
            <person name="Xiong G.H."/>
            <person name="Traut W."/>
            <person name="Walsh T.K."/>
            <person name="Worley K.C."/>
            <person name="Wu D."/>
            <person name="Wu W."/>
            <person name="Wu Y.Q."/>
            <person name="Zhang X."/>
            <person name="Zou Z."/>
            <person name="Zucker H."/>
            <person name="Briscoe A.D."/>
            <person name="Burmester T."/>
            <person name="Clem R.J."/>
            <person name="Feyereisen R."/>
            <person name="Grimmelikhuijzen C.J.P."/>
            <person name="Hamodrakas S.J."/>
            <person name="Hansson B.S."/>
            <person name="Huguet E."/>
            <person name="Jermiin L.S."/>
            <person name="Lan Q."/>
            <person name="Lehman H.K."/>
            <person name="Lorenzen M."/>
            <person name="Merzendorfer H."/>
            <person name="Michalopoulos I."/>
            <person name="Morton D.B."/>
            <person name="Muthukrishnan S."/>
            <person name="Oakeshott J.G."/>
            <person name="Palmer W."/>
            <person name="Park Y."/>
            <person name="Passarelli A.L."/>
            <person name="Rozas J."/>
            <person name="Schwartz L.M."/>
            <person name="Smith W."/>
            <person name="Southgate A."/>
            <person name="Vilcinskas A."/>
            <person name="Vogt R."/>
            <person name="Wang P."/>
            <person name="Werren J."/>
            <person name="Yu X.Q."/>
            <person name="Zhou J.J."/>
            <person name="Brown S.J."/>
            <person name="Scherer S.E."/>
            <person name="Richards S."/>
            <person name="Blissard G.W."/>
        </authorList>
    </citation>
    <scope>NUCLEOTIDE SEQUENCE</scope>
</reference>
<name>A0A921Z010_MANSE</name>
<gene>
    <name evidence="8" type="ORF">O3G_MSEX005187</name>
</gene>
<evidence type="ECO:0000313" key="8">
    <source>
        <dbReference type="EMBL" id="KAG6447782.1"/>
    </source>
</evidence>
<keyword evidence="1 5" id="KW-0645">Protease</keyword>
<evidence type="ECO:0000313" key="9">
    <source>
        <dbReference type="Proteomes" id="UP000791440"/>
    </source>
</evidence>
<dbReference type="PANTHER" id="PTHR24276">
    <property type="entry name" value="POLYSERASE-RELATED"/>
    <property type="match status" value="1"/>
</dbReference>
<evidence type="ECO:0000259" key="7">
    <source>
        <dbReference type="PROSITE" id="PS50240"/>
    </source>
</evidence>
<evidence type="ECO:0000256" key="5">
    <source>
        <dbReference type="RuleBase" id="RU363034"/>
    </source>
</evidence>
<accession>A0A921Z010</accession>
<sequence>MRVVWCSLLFAINVFAFDYINVPTLEEFLGEPVVNDNKIVGGQEADIIDYPHQVSFIFNESYFCGGFIVSQNYIVTAAHCTKNVDPSTIILRAGSSYRQNGTIIPIAEVFTHPEYDNPKFDKDVGVLRTHYPINFTSTIQPIRLAPLGRRMRARTYVDVSGWGATQEGSALPDRLMEVELQVVSYPECFMSYSMYLTRNMFCAGNFYFGGEATCQGDSGGVVIQDGLACGIVSFARGCAQPLNPSVFANIAARPIREFIRNHTNL</sequence>
<protein>
    <recommendedName>
        <fullName evidence="7">Peptidase S1 domain-containing protein</fullName>
    </recommendedName>
</protein>
<dbReference type="InterPro" id="IPR001254">
    <property type="entry name" value="Trypsin_dom"/>
</dbReference>
<evidence type="ECO:0000256" key="1">
    <source>
        <dbReference type="ARBA" id="ARBA00022670"/>
    </source>
</evidence>
<dbReference type="PROSITE" id="PS50240">
    <property type="entry name" value="TRYPSIN_DOM"/>
    <property type="match status" value="1"/>
</dbReference>
<dbReference type="PROSITE" id="PS00134">
    <property type="entry name" value="TRYPSIN_HIS"/>
    <property type="match status" value="1"/>
</dbReference>
<evidence type="ECO:0000256" key="2">
    <source>
        <dbReference type="ARBA" id="ARBA00022801"/>
    </source>
</evidence>